<dbReference type="GO" id="GO:0006412">
    <property type="term" value="P:translation"/>
    <property type="evidence" value="ECO:0007669"/>
    <property type="project" value="UniProtKB-UniRule"/>
</dbReference>
<dbReference type="RefSeq" id="WP_028257907.1">
    <property type="nucleotide sequence ID" value="NZ_JRNT01000023.1"/>
</dbReference>
<dbReference type="InterPro" id="IPR018079">
    <property type="entry name" value="Ribosomal_uS4_CS"/>
</dbReference>
<dbReference type="CDD" id="cd00165">
    <property type="entry name" value="S4"/>
    <property type="match status" value="1"/>
</dbReference>
<comment type="caution">
    <text evidence="11">The sequence shown here is derived from an EMBL/GenBank/DDBJ whole genome shotgun (WGS) entry which is preliminary data.</text>
</comment>
<dbReference type="EMBL" id="JRNT01000023">
    <property type="protein sequence ID" value="KGF46945.1"/>
    <property type="molecule type" value="Genomic_DNA"/>
</dbReference>
<accession>A0A096AJD2</accession>
<dbReference type="NCBIfam" id="TIGR01017">
    <property type="entry name" value="rpsD_bact"/>
    <property type="match status" value="1"/>
</dbReference>
<keyword evidence="12" id="KW-1185">Reference proteome</keyword>
<keyword evidence="2 7" id="KW-0699">rRNA-binding</keyword>
<dbReference type="GO" id="GO:0019843">
    <property type="term" value="F:rRNA binding"/>
    <property type="evidence" value="ECO:0007669"/>
    <property type="project" value="UniProtKB-UniRule"/>
</dbReference>
<dbReference type="InterPro" id="IPR005709">
    <property type="entry name" value="Ribosomal_uS4_bac-type"/>
</dbReference>
<evidence type="ECO:0000256" key="2">
    <source>
        <dbReference type="ARBA" id="ARBA00022730"/>
    </source>
</evidence>
<gene>
    <name evidence="7" type="primary">rpsD</name>
    <name evidence="11" type="ORF">HMPREF0872_06515</name>
</gene>
<dbReference type="eggNOG" id="COG0522">
    <property type="taxonomic scope" value="Bacteria"/>
</dbReference>
<reference evidence="11 12" key="1">
    <citation type="submission" date="2014-07" db="EMBL/GenBank/DDBJ databases">
        <authorList>
            <person name="McCorrison J."/>
            <person name="Sanka R."/>
            <person name="Torralba M."/>
            <person name="Gillis M."/>
            <person name="Haft D.H."/>
            <person name="Methe B."/>
            <person name="Sutton G."/>
            <person name="Nelson K.E."/>
        </authorList>
    </citation>
    <scope>NUCLEOTIDE SEQUENCE [LARGE SCALE GENOMIC DNA]</scope>
    <source>
        <strain evidence="11 12">DNF00314</strain>
    </source>
</reference>
<keyword evidence="5 7" id="KW-0687">Ribonucleoprotein</keyword>
<dbReference type="PROSITE" id="PS50889">
    <property type="entry name" value="S4"/>
    <property type="match status" value="1"/>
</dbReference>
<keyword evidence="3 7" id="KW-0694">RNA-binding</keyword>
<evidence type="ECO:0000256" key="6">
    <source>
        <dbReference type="ARBA" id="ARBA00035254"/>
    </source>
</evidence>
<feature type="domain" description="Small ribosomal subunit protein uS4 N-terminal" evidence="10">
    <location>
        <begin position="3"/>
        <end position="85"/>
    </location>
</feature>
<organism evidence="11 12">
    <name type="scientific">Veillonella montpellierensis DNF00314</name>
    <dbReference type="NCBI Taxonomy" id="1401067"/>
    <lineage>
        <taxon>Bacteria</taxon>
        <taxon>Bacillati</taxon>
        <taxon>Bacillota</taxon>
        <taxon>Negativicutes</taxon>
        <taxon>Veillonellales</taxon>
        <taxon>Veillonellaceae</taxon>
        <taxon>Veillonella</taxon>
    </lineage>
</organism>
<evidence type="ECO:0000256" key="4">
    <source>
        <dbReference type="ARBA" id="ARBA00022980"/>
    </source>
</evidence>
<evidence type="ECO:0000256" key="3">
    <source>
        <dbReference type="ARBA" id="ARBA00022884"/>
    </source>
</evidence>
<dbReference type="PROSITE" id="PS00632">
    <property type="entry name" value="RIBOSOMAL_S4"/>
    <property type="match status" value="1"/>
</dbReference>
<dbReference type="SUPFAM" id="SSF55174">
    <property type="entry name" value="Alpha-L RNA-binding motif"/>
    <property type="match status" value="1"/>
</dbReference>
<dbReference type="SMART" id="SM01390">
    <property type="entry name" value="Ribosomal_S4"/>
    <property type="match status" value="1"/>
</dbReference>
<dbReference type="GO" id="GO:0003735">
    <property type="term" value="F:structural constituent of ribosome"/>
    <property type="evidence" value="ECO:0007669"/>
    <property type="project" value="InterPro"/>
</dbReference>
<dbReference type="PANTHER" id="PTHR11831:SF4">
    <property type="entry name" value="SMALL RIBOSOMAL SUBUNIT PROTEIN US4M"/>
    <property type="match status" value="1"/>
</dbReference>
<dbReference type="Pfam" id="PF00163">
    <property type="entry name" value="Ribosomal_S4"/>
    <property type="match status" value="1"/>
</dbReference>
<keyword evidence="4 7" id="KW-0689">Ribosomal protein</keyword>
<dbReference type="GO" id="GO:0042274">
    <property type="term" value="P:ribosomal small subunit biogenesis"/>
    <property type="evidence" value="ECO:0007669"/>
    <property type="project" value="TreeGrafter"/>
</dbReference>
<dbReference type="Gene3D" id="3.10.290.10">
    <property type="entry name" value="RNA-binding S4 domain"/>
    <property type="match status" value="1"/>
</dbReference>
<evidence type="ECO:0000256" key="5">
    <source>
        <dbReference type="ARBA" id="ARBA00023274"/>
    </source>
</evidence>
<dbReference type="NCBIfam" id="NF003717">
    <property type="entry name" value="PRK05327.1"/>
    <property type="match status" value="1"/>
</dbReference>
<dbReference type="FunFam" id="3.10.290.10:FF:000001">
    <property type="entry name" value="30S ribosomal protein S4"/>
    <property type="match status" value="1"/>
</dbReference>
<dbReference type="InterPro" id="IPR001912">
    <property type="entry name" value="Ribosomal_uS4_N"/>
</dbReference>
<dbReference type="InterPro" id="IPR022801">
    <property type="entry name" value="Ribosomal_uS4"/>
</dbReference>
<dbReference type="Gene3D" id="1.10.1050.10">
    <property type="entry name" value="Ribosomal Protein S4 Delta 41, Chain A, domain 1"/>
    <property type="match status" value="1"/>
</dbReference>
<comment type="similarity">
    <text evidence="1 7 8">Belongs to the universal ribosomal protein uS4 family.</text>
</comment>
<protein>
    <recommendedName>
        <fullName evidence="6 7">Small ribosomal subunit protein uS4</fullName>
    </recommendedName>
</protein>
<proteinExistence type="inferred from homology"/>
<dbReference type="InterPro" id="IPR036986">
    <property type="entry name" value="S4_RNA-bd_sf"/>
</dbReference>
<evidence type="ECO:0000259" key="10">
    <source>
        <dbReference type="SMART" id="SM01390"/>
    </source>
</evidence>
<sequence length="195" mass="23065">MATRREARFKLCRRFGVNVFGHAKALKRVKKDQRQKKLSEYGLQLLEKQKVKAYYNLLERQFVRYYDRAKKMPGVTGQNMLILLECRLDNLVYRIGFGNSIRQSRQMVNHGHILVNGRRVDIPSYQCKVGDVIELREASRENEMFKSNFQELKSFDLPYITKEEEAFKGTLTRLPQREELPIEVNETLIVELYSK</sequence>
<evidence type="ECO:0000313" key="12">
    <source>
        <dbReference type="Proteomes" id="UP000029628"/>
    </source>
</evidence>
<dbReference type="InterPro" id="IPR002942">
    <property type="entry name" value="S4_RNA-bd"/>
</dbReference>
<comment type="function">
    <text evidence="7">With S5 and S12 plays an important role in translational accuracy.</text>
</comment>
<dbReference type="HAMAP" id="MF_01306_B">
    <property type="entry name" value="Ribosomal_uS4_B"/>
    <property type="match status" value="1"/>
</dbReference>
<dbReference type="GO" id="GO:0015935">
    <property type="term" value="C:small ribosomal subunit"/>
    <property type="evidence" value="ECO:0007669"/>
    <property type="project" value="InterPro"/>
</dbReference>
<comment type="function">
    <text evidence="7">One of the primary rRNA binding proteins, it binds directly to 16S rRNA where it nucleates assembly of the body of the 30S subunit.</text>
</comment>
<evidence type="ECO:0000256" key="8">
    <source>
        <dbReference type="RuleBase" id="RU003699"/>
    </source>
</evidence>
<comment type="subunit">
    <text evidence="7">Part of the 30S ribosomal subunit. Contacts protein S5. The interaction surface between S4 and S5 is involved in control of translational fidelity.</text>
</comment>
<feature type="domain" description="RNA-binding S4" evidence="9">
    <location>
        <begin position="86"/>
        <end position="150"/>
    </location>
</feature>
<name>A0A096AJD2_9FIRM</name>
<dbReference type="SMART" id="SM00363">
    <property type="entry name" value="S4"/>
    <property type="match status" value="1"/>
</dbReference>
<dbReference type="Proteomes" id="UP000029628">
    <property type="component" value="Unassembled WGS sequence"/>
</dbReference>
<evidence type="ECO:0000256" key="1">
    <source>
        <dbReference type="ARBA" id="ARBA00007465"/>
    </source>
</evidence>
<evidence type="ECO:0000259" key="9">
    <source>
        <dbReference type="SMART" id="SM00363"/>
    </source>
</evidence>
<dbReference type="Pfam" id="PF01479">
    <property type="entry name" value="S4"/>
    <property type="match status" value="1"/>
</dbReference>
<evidence type="ECO:0000313" key="11">
    <source>
        <dbReference type="EMBL" id="KGF46945.1"/>
    </source>
</evidence>
<dbReference type="AlphaFoldDB" id="A0A096AJD2"/>
<evidence type="ECO:0000256" key="7">
    <source>
        <dbReference type="HAMAP-Rule" id="MF_01306"/>
    </source>
</evidence>
<dbReference type="PANTHER" id="PTHR11831">
    <property type="entry name" value="30S 40S RIBOSOMAL PROTEIN"/>
    <property type="match status" value="1"/>
</dbReference>